<dbReference type="InterPro" id="IPR039421">
    <property type="entry name" value="Type_1_exporter"/>
</dbReference>
<dbReference type="InParanoid" id="L0PEH1"/>
<dbReference type="Pfam" id="PF00005">
    <property type="entry name" value="ABC_tran"/>
    <property type="match status" value="1"/>
</dbReference>
<accession>L0PEH1</accession>
<dbReference type="SUPFAM" id="SSF52540">
    <property type="entry name" value="P-loop containing nucleoside triphosphate hydrolases"/>
    <property type="match status" value="1"/>
</dbReference>
<dbReference type="PROSITE" id="PS50893">
    <property type="entry name" value="ABC_TRANSPORTER_2"/>
    <property type="match status" value="1"/>
</dbReference>
<dbReference type="EMBL" id="CAKM01000229">
    <property type="protein sequence ID" value="CCJ30025.1"/>
    <property type="molecule type" value="Genomic_DNA"/>
</dbReference>
<dbReference type="Gene3D" id="3.40.50.300">
    <property type="entry name" value="P-loop containing nucleotide triphosphate hydrolases"/>
    <property type="match status" value="1"/>
</dbReference>
<evidence type="ECO:0000313" key="3">
    <source>
        <dbReference type="Proteomes" id="UP000010422"/>
    </source>
</evidence>
<dbReference type="PANTHER" id="PTHR24221:SF581">
    <property type="entry name" value="P-LOOP CONTAINING NUCLEOSIDE TRIPHOSPHATE HYDROLASE PROTEIN"/>
    <property type="match status" value="1"/>
</dbReference>
<reference evidence="2 3" key="1">
    <citation type="journal article" date="2012" name="MBio">
        <title>De novo assembly of the Pneumocystis jirovecii genome from a single bronchoalveolar lavage fluid specimen from a patient.</title>
        <authorList>
            <person name="Cisse O.H."/>
            <person name="Pagni M."/>
            <person name="Hauser P.M."/>
        </authorList>
    </citation>
    <scope>NUCLEOTIDE SEQUENCE [LARGE SCALE GENOMIC DNA]</scope>
    <source>
        <strain evidence="2 3">SE8</strain>
    </source>
</reference>
<gene>
    <name evidence="2" type="ORF">PNEJI1_001523</name>
</gene>
<dbReference type="InterPro" id="IPR027417">
    <property type="entry name" value="P-loop_NTPase"/>
</dbReference>
<name>L0PEH1_PNEJI</name>
<dbReference type="GO" id="GO:0005524">
    <property type="term" value="F:ATP binding"/>
    <property type="evidence" value="ECO:0007669"/>
    <property type="project" value="InterPro"/>
</dbReference>
<proteinExistence type="predicted"/>
<protein>
    <recommendedName>
        <fullName evidence="1">ABC transporter domain-containing protein</fullName>
    </recommendedName>
</protein>
<dbReference type="VEuPathDB" id="FungiDB:PNEJI1_001523"/>
<dbReference type="Proteomes" id="UP000010422">
    <property type="component" value="Unassembled WGS sequence"/>
</dbReference>
<dbReference type="GO" id="GO:0016887">
    <property type="term" value="F:ATP hydrolysis activity"/>
    <property type="evidence" value="ECO:0007669"/>
    <property type="project" value="InterPro"/>
</dbReference>
<comment type="caution">
    <text evidence="2">The sequence shown here is derived from an EMBL/GenBank/DDBJ whole genome shotgun (WGS) entry which is preliminary data.</text>
</comment>
<dbReference type="GO" id="GO:0042626">
    <property type="term" value="F:ATPase-coupled transmembrane transporter activity"/>
    <property type="evidence" value="ECO:0007669"/>
    <property type="project" value="TreeGrafter"/>
</dbReference>
<dbReference type="InterPro" id="IPR003439">
    <property type="entry name" value="ABC_transporter-like_ATP-bd"/>
</dbReference>
<dbReference type="PANTHER" id="PTHR24221">
    <property type="entry name" value="ATP-BINDING CASSETTE SUB-FAMILY B"/>
    <property type="match status" value="1"/>
</dbReference>
<dbReference type="GO" id="GO:0016020">
    <property type="term" value="C:membrane"/>
    <property type="evidence" value="ECO:0007669"/>
    <property type="project" value="TreeGrafter"/>
</dbReference>
<dbReference type="STRING" id="1209962.L0PEH1"/>
<sequence length="192" mass="21858">MKPVYLDLESIITINGYNISSIETKWLRNHIAVVRQTPMLFNMTIEQNIAYGLDSFNRSHVQKAAQKANIHDFIMKLTDGYDTMLGDYGKGLSTGQAQRISLARAFIRNPKILILDECTSALDPLCALSIQEIIKNITNITVIIITHSKEMMKLADRIILLKNGQIIETGTYDELIDLKKNFWTLIQKGEWT</sequence>
<evidence type="ECO:0000259" key="1">
    <source>
        <dbReference type="PROSITE" id="PS50893"/>
    </source>
</evidence>
<evidence type="ECO:0000313" key="2">
    <source>
        <dbReference type="EMBL" id="CCJ30025.1"/>
    </source>
</evidence>
<dbReference type="AlphaFoldDB" id="L0PEH1"/>
<organism evidence="3">
    <name type="scientific">Pneumocystis jirovecii</name>
    <name type="common">Human pneumocystis pneumonia agent</name>
    <dbReference type="NCBI Taxonomy" id="42068"/>
    <lineage>
        <taxon>Eukaryota</taxon>
        <taxon>Fungi</taxon>
        <taxon>Dikarya</taxon>
        <taxon>Ascomycota</taxon>
        <taxon>Taphrinomycotina</taxon>
        <taxon>Pneumocystomycetes</taxon>
        <taxon>Pneumocystaceae</taxon>
        <taxon>Pneumocystis</taxon>
    </lineage>
</organism>
<feature type="domain" description="ABC transporter" evidence="1">
    <location>
        <begin position="1"/>
        <end position="188"/>
    </location>
</feature>